<evidence type="ECO:0000256" key="2">
    <source>
        <dbReference type="ARBA" id="ARBA00004681"/>
    </source>
</evidence>
<feature type="domain" description="Cobalamin-independent methionine synthase MetE N-terminal" evidence="16">
    <location>
        <begin position="6"/>
        <end position="314"/>
    </location>
</feature>
<dbReference type="GO" id="GO:0008270">
    <property type="term" value="F:zinc ion binding"/>
    <property type="evidence" value="ECO:0007669"/>
    <property type="project" value="InterPro"/>
</dbReference>
<feature type="binding site" evidence="10 11">
    <location>
        <position position="598"/>
    </location>
    <ligand>
        <name>L-methionine</name>
        <dbReference type="ChEBI" id="CHEBI:57844"/>
    </ligand>
</feature>
<keyword evidence="9 10" id="KW-0486">Methionine biosynthesis</keyword>
<proteinExistence type="inferred from homology"/>
<dbReference type="HAMAP" id="MF_00172">
    <property type="entry name" value="Meth_synth"/>
    <property type="match status" value="1"/>
</dbReference>
<evidence type="ECO:0000256" key="4">
    <source>
        <dbReference type="ARBA" id="ARBA00022603"/>
    </source>
</evidence>
<dbReference type="Pfam" id="PF01717">
    <property type="entry name" value="Meth_synt_2"/>
    <property type="match status" value="1"/>
</dbReference>
<evidence type="ECO:0000259" key="15">
    <source>
        <dbReference type="Pfam" id="PF01717"/>
    </source>
</evidence>
<organism evidence="17 18">
    <name type="scientific">Sinobaca qinghaiensis</name>
    <dbReference type="NCBI Taxonomy" id="342944"/>
    <lineage>
        <taxon>Bacteria</taxon>
        <taxon>Bacillati</taxon>
        <taxon>Bacillota</taxon>
        <taxon>Bacilli</taxon>
        <taxon>Bacillales</taxon>
        <taxon>Sporolactobacillaceae</taxon>
        <taxon>Sinobaca</taxon>
    </lineage>
</organism>
<reference evidence="17 18" key="1">
    <citation type="submission" date="2018-09" db="EMBL/GenBank/DDBJ databases">
        <title>Genomic Encyclopedia of Archaeal and Bacterial Type Strains, Phase II (KMG-II): from individual species to whole genera.</title>
        <authorList>
            <person name="Goeker M."/>
        </authorList>
    </citation>
    <scope>NUCLEOTIDE SEQUENCE [LARGE SCALE GENOMIC DNA]</scope>
    <source>
        <strain evidence="17 18">DSM 17008</strain>
    </source>
</reference>
<evidence type="ECO:0000256" key="8">
    <source>
        <dbReference type="ARBA" id="ARBA00022833"/>
    </source>
</evidence>
<comment type="cofactor">
    <cofactor evidence="12">
        <name>Zn(2+)</name>
        <dbReference type="ChEBI" id="CHEBI:29105"/>
    </cofactor>
    <text evidence="12">Binds 2 Zn(2+) ions per subunit.</text>
</comment>
<evidence type="ECO:0000313" key="17">
    <source>
        <dbReference type="EMBL" id="RKD73385.1"/>
    </source>
</evidence>
<dbReference type="InterPro" id="IPR006276">
    <property type="entry name" value="Cobalamin-indep_Met_synthase"/>
</dbReference>
<comment type="cofactor">
    <cofactor evidence="10">
        <name>Zn(2+)</name>
        <dbReference type="ChEBI" id="CHEBI:29105"/>
    </cofactor>
    <text evidence="10">Binds 1 zinc ion per subunit.</text>
</comment>
<feature type="binding site" evidence="10">
    <location>
        <position position="725"/>
    </location>
    <ligand>
        <name>Zn(2+)</name>
        <dbReference type="ChEBI" id="CHEBI:29105"/>
        <note>catalytic</note>
    </ligand>
</feature>
<dbReference type="InterPro" id="IPR013215">
    <property type="entry name" value="Cbl-indep_Met_Synth_N"/>
</dbReference>
<feature type="binding site" evidence="10">
    <location>
        <position position="642"/>
    </location>
    <ligand>
        <name>Zn(2+)</name>
        <dbReference type="ChEBI" id="CHEBI:29105"/>
        <note>catalytic</note>
    </ligand>
</feature>
<feature type="region of interest" description="Disordered" evidence="14">
    <location>
        <begin position="394"/>
        <end position="414"/>
    </location>
</feature>
<dbReference type="EMBL" id="RAPK01000008">
    <property type="protein sequence ID" value="RKD73385.1"/>
    <property type="molecule type" value="Genomic_DNA"/>
</dbReference>
<feature type="binding site" evidence="11">
    <location>
        <position position="119"/>
    </location>
    <ligand>
        <name>5-methyltetrahydropteroyltri-L-glutamate</name>
        <dbReference type="ChEBI" id="CHEBI:58207"/>
    </ligand>
</feature>
<evidence type="ECO:0000256" key="13">
    <source>
        <dbReference type="PIRSR" id="PIRSR000382-3"/>
    </source>
</evidence>
<feature type="binding site" evidence="10">
    <location>
        <begin position="18"/>
        <end position="21"/>
    </location>
    <ligand>
        <name>5-methyltetrahydropteroyltri-L-glutamate</name>
        <dbReference type="ChEBI" id="CHEBI:58207"/>
    </ligand>
</feature>
<dbReference type="NCBIfam" id="TIGR01371">
    <property type="entry name" value="met_syn_B12ind"/>
    <property type="match status" value="1"/>
</dbReference>
<feature type="active site" description="Proton donor" evidence="10 13">
    <location>
        <position position="693"/>
    </location>
</feature>
<feature type="binding site" evidence="12">
    <location>
        <position position="640"/>
    </location>
    <ligand>
        <name>Zn(2+)</name>
        <dbReference type="ChEBI" id="CHEBI:29105"/>
        <label>1</label>
        <note>catalytic</note>
    </ligand>
</feature>
<dbReference type="Gene3D" id="3.20.20.210">
    <property type="match status" value="2"/>
</dbReference>
<evidence type="ECO:0000256" key="9">
    <source>
        <dbReference type="ARBA" id="ARBA00023167"/>
    </source>
</evidence>
<keyword evidence="10" id="KW-0677">Repeat</keyword>
<feature type="binding site" evidence="10">
    <location>
        <position position="604"/>
    </location>
    <ligand>
        <name>5-methyltetrahydropteroyltri-L-glutamate</name>
        <dbReference type="ChEBI" id="CHEBI:58207"/>
    </ligand>
</feature>
<feature type="binding site" evidence="10">
    <location>
        <position position="664"/>
    </location>
    <ligand>
        <name>Zn(2+)</name>
        <dbReference type="ChEBI" id="CHEBI:29105"/>
        <note>catalytic</note>
    </ligand>
</feature>
<evidence type="ECO:0000256" key="14">
    <source>
        <dbReference type="SAM" id="MobiDB-lite"/>
    </source>
</evidence>
<gene>
    <name evidence="10" type="primary">metE</name>
    <name evidence="17" type="ORF">ATL39_1678</name>
</gene>
<dbReference type="AlphaFoldDB" id="A0A419V4F5"/>
<keyword evidence="4 10" id="KW-0489">Methyltransferase</keyword>
<evidence type="ECO:0000256" key="12">
    <source>
        <dbReference type="PIRSR" id="PIRSR000382-2"/>
    </source>
</evidence>
<evidence type="ECO:0000256" key="5">
    <source>
        <dbReference type="ARBA" id="ARBA00022605"/>
    </source>
</evidence>
<dbReference type="UniPathway" id="UPA00051">
    <property type="reaction ID" value="UER00082"/>
</dbReference>
<feature type="binding site" evidence="10 11">
    <location>
        <begin position="514"/>
        <end position="515"/>
    </location>
    <ligand>
        <name>5-methyltetrahydropteroyltri-L-glutamate</name>
        <dbReference type="ChEBI" id="CHEBI:58207"/>
    </ligand>
</feature>
<feature type="binding site" evidence="12">
    <location>
        <position position="664"/>
    </location>
    <ligand>
        <name>Zn(2+)</name>
        <dbReference type="ChEBI" id="CHEBI:29105"/>
        <label>1</label>
        <note>catalytic</note>
    </ligand>
</feature>
<dbReference type="EC" id="2.1.1.14" evidence="10"/>
<dbReference type="OrthoDB" id="244285at2"/>
<feature type="binding site" evidence="10 11">
    <location>
        <position position="560"/>
    </location>
    <ligand>
        <name>5-methyltetrahydropteroyltri-L-glutamate</name>
        <dbReference type="ChEBI" id="CHEBI:58207"/>
    </ligand>
</feature>
<feature type="binding site" evidence="12">
    <location>
        <position position="725"/>
    </location>
    <ligand>
        <name>Zn(2+)</name>
        <dbReference type="ChEBI" id="CHEBI:29105"/>
        <label>1</label>
        <note>catalytic</note>
    </ligand>
</feature>
<dbReference type="RefSeq" id="WP_120192883.1">
    <property type="nucleotide sequence ID" value="NZ_RAPK01000008.1"/>
</dbReference>
<feature type="binding site" evidence="10 11">
    <location>
        <position position="483"/>
    </location>
    <ligand>
        <name>L-methionine</name>
        <dbReference type="ChEBI" id="CHEBI:57844"/>
    </ligand>
</feature>
<evidence type="ECO:0000313" key="18">
    <source>
        <dbReference type="Proteomes" id="UP000285120"/>
    </source>
</evidence>
<evidence type="ECO:0000256" key="1">
    <source>
        <dbReference type="ARBA" id="ARBA00002777"/>
    </source>
</evidence>
<dbReference type="Pfam" id="PF08267">
    <property type="entry name" value="Meth_synt_1"/>
    <property type="match status" value="1"/>
</dbReference>
<dbReference type="PANTHER" id="PTHR30519">
    <property type="entry name" value="5-METHYLTETRAHYDROPTEROYLTRIGLUTAMATE--HOMOCYSTEINE METHYLTRANSFERASE"/>
    <property type="match status" value="1"/>
</dbReference>
<dbReference type="GO" id="GO:0009086">
    <property type="term" value="P:methionine biosynthetic process"/>
    <property type="evidence" value="ECO:0007669"/>
    <property type="project" value="UniProtKB-UniRule"/>
</dbReference>
<comment type="caution">
    <text evidence="17">The sequence shown here is derived from an EMBL/GenBank/DDBJ whole genome shotgun (WGS) entry which is preliminary data.</text>
</comment>
<feature type="binding site" evidence="12">
    <location>
        <position position="642"/>
    </location>
    <ligand>
        <name>Zn(2+)</name>
        <dbReference type="ChEBI" id="CHEBI:29105"/>
        <label>1</label>
        <note>catalytic</note>
    </ligand>
</feature>
<feature type="binding site" evidence="11">
    <location>
        <position position="21"/>
    </location>
    <ligand>
        <name>5-methyltetrahydropteroyltri-L-glutamate</name>
        <dbReference type="ChEBI" id="CHEBI:58207"/>
    </ligand>
</feature>
<dbReference type="GO" id="GO:0003871">
    <property type="term" value="F:5-methyltetrahydropteroyltriglutamate-homocysteine S-methyltransferase activity"/>
    <property type="evidence" value="ECO:0007669"/>
    <property type="project" value="UniProtKB-UniRule"/>
</dbReference>
<comment type="catalytic activity">
    <reaction evidence="10">
        <text>5-methyltetrahydropteroyltri-L-glutamate + L-homocysteine = tetrahydropteroyltri-L-glutamate + L-methionine</text>
        <dbReference type="Rhea" id="RHEA:21196"/>
        <dbReference type="ChEBI" id="CHEBI:57844"/>
        <dbReference type="ChEBI" id="CHEBI:58140"/>
        <dbReference type="ChEBI" id="CHEBI:58199"/>
        <dbReference type="ChEBI" id="CHEBI:58207"/>
        <dbReference type="EC" id="2.1.1.14"/>
    </reaction>
</comment>
<evidence type="ECO:0000256" key="3">
    <source>
        <dbReference type="ARBA" id="ARBA00009553"/>
    </source>
</evidence>
<dbReference type="PIRSF" id="PIRSF000382">
    <property type="entry name" value="MeTrfase_B12_ind"/>
    <property type="match status" value="1"/>
</dbReference>
<name>A0A419V4F5_9BACL</name>
<keyword evidence="7 10" id="KW-0479">Metal-binding</keyword>
<dbReference type="CDD" id="cd03312">
    <property type="entry name" value="CIMS_N_terminal_like"/>
    <property type="match status" value="1"/>
</dbReference>
<accession>A0A419V4F5</accession>
<evidence type="ECO:0000256" key="11">
    <source>
        <dbReference type="PIRSR" id="PIRSR000382-1"/>
    </source>
</evidence>
<comment type="function">
    <text evidence="1 10">Catalyzes the transfer of a methyl group from 5-methyltetrahydrofolate to homocysteine resulting in methionine formation.</text>
</comment>
<dbReference type="InterPro" id="IPR038071">
    <property type="entry name" value="UROD/MetE-like_sf"/>
</dbReference>
<feature type="binding site" evidence="10">
    <location>
        <position position="114"/>
    </location>
    <ligand>
        <name>5-methyltetrahydropteroyltri-L-glutamate</name>
        <dbReference type="ChEBI" id="CHEBI:58207"/>
    </ligand>
</feature>
<feature type="binding site" evidence="10">
    <location>
        <position position="483"/>
    </location>
    <ligand>
        <name>L-homocysteine</name>
        <dbReference type="ChEBI" id="CHEBI:58199"/>
    </ligand>
</feature>
<dbReference type="InterPro" id="IPR002629">
    <property type="entry name" value="Met_Synth_C/arc"/>
</dbReference>
<keyword evidence="6 10" id="KW-0808">Transferase</keyword>
<keyword evidence="18" id="KW-1185">Reference proteome</keyword>
<evidence type="ECO:0000256" key="10">
    <source>
        <dbReference type="HAMAP-Rule" id="MF_00172"/>
    </source>
</evidence>
<comment type="pathway">
    <text evidence="2 10">Amino-acid biosynthesis; L-methionine biosynthesis via de novo pathway; L-methionine from L-homocysteine (MetE route): step 1/1.</text>
</comment>
<dbReference type="SUPFAM" id="SSF51726">
    <property type="entry name" value="UROD/MetE-like"/>
    <property type="match status" value="2"/>
</dbReference>
<protein>
    <recommendedName>
        <fullName evidence="10">5-methyltetrahydropteroyltriglutamate--homocysteine methyltransferase</fullName>
        <ecNumber evidence="10">2.1.1.14</ecNumber>
    </recommendedName>
    <alternativeName>
        <fullName evidence="10">Cobalamin-independent methionine synthase</fullName>
    </alternativeName>
    <alternativeName>
        <fullName evidence="10">Methionine synthase, vitamin-B12 independent isozyme</fullName>
    </alternativeName>
</protein>
<evidence type="ECO:0000259" key="16">
    <source>
        <dbReference type="Pfam" id="PF08267"/>
    </source>
</evidence>
<dbReference type="GO" id="GO:0032259">
    <property type="term" value="P:methylation"/>
    <property type="evidence" value="ECO:0007669"/>
    <property type="project" value="UniProtKB-KW"/>
</dbReference>
<feature type="binding site" evidence="10 11">
    <location>
        <begin position="430"/>
        <end position="432"/>
    </location>
    <ligand>
        <name>L-homocysteine</name>
        <dbReference type="ChEBI" id="CHEBI:58199"/>
    </ligand>
</feature>
<feature type="binding site" evidence="10 11">
    <location>
        <begin position="430"/>
        <end position="432"/>
    </location>
    <ligand>
        <name>L-methionine</name>
        <dbReference type="ChEBI" id="CHEBI:57844"/>
    </ligand>
</feature>
<dbReference type="Proteomes" id="UP000285120">
    <property type="component" value="Unassembled WGS sequence"/>
</dbReference>
<feature type="binding site" evidence="10 11">
    <location>
        <position position="598"/>
    </location>
    <ligand>
        <name>L-homocysteine</name>
        <dbReference type="ChEBI" id="CHEBI:58199"/>
    </ligand>
</feature>
<dbReference type="NCBIfam" id="NF003556">
    <property type="entry name" value="PRK05222.1"/>
    <property type="match status" value="1"/>
</dbReference>
<keyword evidence="8 10" id="KW-0862">Zinc</keyword>
<keyword evidence="5 10" id="KW-0028">Amino-acid biosynthesis</keyword>
<evidence type="ECO:0000256" key="7">
    <source>
        <dbReference type="ARBA" id="ARBA00022723"/>
    </source>
</evidence>
<evidence type="ECO:0000256" key="6">
    <source>
        <dbReference type="ARBA" id="ARBA00022679"/>
    </source>
</evidence>
<feature type="domain" description="Cobalamin-independent methionine synthase MetE C-terminal/archaeal" evidence="15">
    <location>
        <begin position="425"/>
        <end position="747"/>
    </location>
</feature>
<comment type="similarity">
    <text evidence="3 10">Belongs to the vitamin-B12 independent methionine synthase family.</text>
</comment>
<dbReference type="CDD" id="cd03311">
    <property type="entry name" value="CIMS_C_terminal_like"/>
    <property type="match status" value="1"/>
</dbReference>
<sequence length="758" mass="86355">MSTWTTSSLGYPRLGENREWKKALESFWKKNITHEEWKAEMKRLRLESLAKQKQRGIDWIPVNDFTYYDQMLDMSVMFNIVPERFGTFSDEIPDSAYFAMARGSEHAQASEMTKWFNTNYHYIVPEMEHAVPRLTKNIPLEAYRQAKQELGIEGKPVIIGPITYLKLAKGYDESSFAELLDTLLPLYAQVLKELKEEGVQWIQIDEPSLVASFPEKEIAHLEKAYRFFAQEVPGISIMLQTYFEGIDHYQEITSLPVAGIGLDFVHGWKKNINSLNAHGFPEDKILGAGIIDGRNIWKSDGIKKSVDIQTLQNAVPGDRIWIQPSCSLQHVPVTVKNEAKLDPVLKGALSFADEKLDEIKDLREALADGNTALLQKSSDAVGALADSEWRTRARASEKENIPSSRKASFSERRGVQQEKWQLPLFPTTTIGSFPQTKEVRVARQNVKKGTISQAEYDEFINQKIKEWVDIQEDIGLDVYVHGEFERNDMVEFFGEKLAGFAFTTNGWVQSYGSRCVKPPVIYGDVEWTEPMTVKESEYAQSLTTKPMKGMLTGPVTILQWSFVRDDMEEREVTNQIAAALSKEVEALEKAGIEMIQVDEPAIREGLPLKHSEHEHYLNWAVRAFRLATSNVKNTTQIHTHMCYSEFQDMIESIRAMDADVISIETSRSHGELIEAFETAVYDKGIGLGVYDIHSPRIPDTDEMLQMIDRALQVLPPSLFWINPDCGLKTRDIPETVDALKNMTEAARLVRKRWAQEVN</sequence>
<feature type="binding site" evidence="10">
    <location>
        <position position="640"/>
    </location>
    <ligand>
        <name>Zn(2+)</name>
        <dbReference type="ChEBI" id="CHEBI:29105"/>
        <note>catalytic</note>
    </ligand>
</feature>